<proteinExistence type="predicted"/>
<name>A0ABV9Y6F9_9PSEU</name>
<sequence length="80" mass="8785">MLDPAVEHLAEEIATHEAGHLREPFDTAVETVVRRHGVDPDGWDVEDLTAGASGGPVSPPVDWRAWAIGRVRAVPHRIWC</sequence>
<keyword evidence="2" id="KW-1185">Reference proteome</keyword>
<reference evidence="2" key="1">
    <citation type="journal article" date="2019" name="Int. J. Syst. Evol. Microbiol.">
        <title>The Global Catalogue of Microorganisms (GCM) 10K type strain sequencing project: providing services to taxonomists for standard genome sequencing and annotation.</title>
        <authorList>
            <consortium name="The Broad Institute Genomics Platform"/>
            <consortium name="The Broad Institute Genome Sequencing Center for Infectious Disease"/>
            <person name="Wu L."/>
            <person name="Ma J."/>
        </authorList>
    </citation>
    <scope>NUCLEOTIDE SEQUENCE [LARGE SCALE GENOMIC DNA]</scope>
    <source>
        <strain evidence="2">KCTC 12848</strain>
    </source>
</reference>
<organism evidence="1 2">
    <name type="scientific">Saccharothrix xinjiangensis</name>
    <dbReference type="NCBI Taxonomy" id="204798"/>
    <lineage>
        <taxon>Bacteria</taxon>
        <taxon>Bacillati</taxon>
        <taxon>Actinomycetota</taxon>
        <taxon>Actinomycetes</taxon>
        <taxon>Pseudonocardiales</taxon>
        <taxon>Pseudonocardiaceae</taxon>
        <taxon>Saccharothrix</taxon>
    </lineage>
</organism>
<dbReference type="EMBL" id="JBHSJB010000027">
    <property type="protein sequence ID" value="MFC5057292.1"/>
    <property type="molecule type" value="Genomic_DNA"/>
</dbReference>
<dbReference type="Proteomes" id="UP001595833">
    <property type="component" value="Unassembled WGS sequence"/>
</dbReference>
<comment type="caution">
    <text evidence="1">The sequence shown here is derived from an EMBL/GenBank/DDBJ whole genome shotgun (WGS) entry which is preliminary data.</text>
</comment>
<gene>
    <name evidence="1" type="ORF">ACFPFM_26550</name>
</gene>
<accession>A0ABV9Y6F9</accession>
<evidence type="ECO:0000313" key="2">
    <source>
        <dbReference type="Proteomes" id="UP001595833"/>
    </source>
</evidence>
<protein>
    <submittedName>
        <fullName evidence="1">Uncharacterized protein</fullName>
    </submittedName>
</protein>
<evidence type="ECO:0000313" key="1">
    <source>
        <dbReference type="EMBL" id="MFC5057292.1"/>
    </source>
</evidence>
<dbReference type="RefSeq" id="WP_344037176.1">
    <property type="nucleotide sequence ID" value="NZ_BAAAKE010000006.1"/>
</dbReference>